<proteinExistence type="predicted"/>
<sequence length="101" mass="12060">MKYKFDNRSHTHFWKQYFYVGGLSAFFAYDDAETLRYKMQELLNAYPDDRCVVFDDLGDDFHEATFQYGNKTVEFKKYGLLREVSGAMVQRYGPAFPPQYY</sequence>
<dbReference type="EMBL" id="JARKHS020029855">
    <property type="protein sequence ID" value="KAK8762711.1"/>
    <property type="molecule type" value="Genomic_DNA"/>
</dbReference>
<comment type="caution">
    <text evidence="1">The sequence shown here is derived from an EMBL/GenBank/DDBJ whole genome shotgun (WGS) entry which is preliminary data.</text>
</comment>
<name>A0AAQ4DJS1_AMBAM</name>
<gene>
    <name evidence="1" type="ORF">V5799_026022</name>
</gene>
<reference evidence="1 2" key="1">
    <citation type="journal article" date="2023" name="Arcadia Sci">
        <title>De novo assembly of a long-read Amblyomma americanum tick genome.</title>
        <authorList>
            <person name="Chou S."/>
            <person name="Poskanzer K.E."/>
            <person name="Rollins M."/>
            <person name="Thuy-Boun P.S."/>
        </authorList>
    </citation>
    <scope>NUCLEOTIDE SEQUENCE [LARGE SCALE GENOMIC DNA]</scope>
    <source>
        <strain evidence="1">F_SG_1</strain>
        <tissue evidence="1">Salivary glands</tissue>
    </source>
</reference>
<evidence type="ECO:0000313" key="1">
    <source>
        <dbReference type="EMBL" id="KAK8762711.1"/>
    </source>
</evidence>
<keyword evidence="2" id="KW-1185">Reference proteome</keyword>
<dbReference type="AlphaFoldDB" id="A0AAQ4DJS1"/>
<dbReference type="Proteomes" id="UP001321473">
    <property type="component" value="Unassembled WGS sequence"/>
</dbReference>
<accession>A0AAQ4DJS1</accession>
<organism evidence="1 2">
    <name type="scientific">Amblyomma americanum</name>
    <name type="common">Lone star tick</name>
    <dbReference type="NCBI Taxonomy" id="6943"/>
    <lineage>
        <taxon>Eukaryota</taxon>
        <taxon>Metazoa</taxon>
        <taxon>Ecdysozoa</taxon>
        <taxon>Arthropoda</taxon>
        <taxon>Chelicerata</taxon>
        <taxon>Arachnida</taxon>
        <taxon>Acari</taxon>
        <taxon>Parasitiformes</taxon>
        <taxon>Ixodida</taxon>
        <taxon>Ixodoidea</taxon>
        <taxon>Ixodidae</taxon>
        <taxon>Amblyomminae</taxon>
        <taxon>Amblyomma</taxon>
    </lineage>
</organism>
<evidence type="ECO:0000313" key="2">
    <source>
        <dbReference type="Proteomes" id="UP001321473"/>
    </source>
</evidence>
<protein>
    <submittedName>
        <fullName evidence="1">Uncharacterized protein</fullName>
    </submittedName>
</protein>